<name>A0ABP5CMY2_9ACTN</name>
<evidence type="ECO:0000256" key="2">
    <source>
        <dbReference type="ARBA" id="ARBA00022475"/>
    </source>
</evidence>
<keyword evidence="5 6" id="KW-0472">Membrane</keyword>
<gene>
    <name evidence="8" type="ORF">GCM10009798_28310</name>
</gene>
<dbReference type="Pfam" id="PF07690">
    <property type="entry name" value="MFS_1"/>
    <property type="match status" value="1"/>
</dbReference>
<dbReference type="PANTHER" id="PTHR23513">
    <property type="entry name" value="INTEGRAL MEMBRANE EFFLUX PROTEIN-RELATED"/>
    <property type="match status" value="1"/>
</dbReference>
<dbReference type="PANTHER" id="PTHR23513:SF11">
    <property type="entry name" value="STAPHYLOFERRIN A TRANSPORTER"/>
    <property type="match status" value="1"/>
</dbReference>
<feature type="transmembrane region" description="Helical" evidence="6">
    <location>
        <begin position="313"/>
        <end position="336"/>
    </location>
</feature>
<evidence type="ECO:0000256" key="6">
    <source>
        <dbReference type="SAM" id="Phobius"/>
    </source>
</evidence>
<evidence type="ECO:0000259" key="7">
    <source>
        <dbReference type="PROSITE" id="PS50850"/>
    </source>
</evidence>
<feature type="transmembrane region" description="Helical" evidence="6">
    <location>
        <begin position="348"/>
        <end position="367"/>
    </location>
</feature>
<dbReference type="CDD" id="cd06173">
    <property type="entry name" value="MFS_MefA_like"/>
    <property type="match status" value="1"/>
</dbReference>
<keyword evidence="9" id="KW-1185">Reference proteome</keyword>
<evidence type="ECO:0000256" key="5">
    <source>
        <dbReference type="ARBA" id="ARBA00023136"/>
    </source>
</evidence>
<feature type="transmembrane region" description="Helical" evidence="6">
    <location>
        <begin position="20"/>
        <end position="43"/>
    </location>
</feature>
<feature type="transmembrane region" description="Helical" evidence="6">
    <location>
        <begin position="225"/>
        <end position="247"/>
    </location>
</feature>
<dbReference type="SUPFAM" id="SSF103473">
    <property type="entry name" value="MFS general substrate transporter"/>
    <property type="match status" value="1"/>
</dbReference>
<feature type="transmembrane region" description="Helical" evidence="6">
    <location>
        <begin position="287"/>
        <end position="307"/>
    </location>
</feature>
<accession>A0ABP5CMY2</accession>
<evidence type="ECO:0000256" key="1">
    <source>
        <dbReference type="ARBA" id="ARBA00004651"/>
    </source>
</evidence>
<protein>
    <submittedName>
        <fullName evidence="8">MFS transporter</fullName>
    </submittedName>
</protein>
<feature type="transmembrane region" description="Helical" evidence="6">
    <location>
        <begin position="55"/>
        <end position="75"/>
    </location>
</feature>
<sequence length="415" mass="42951">MTTAPSVRRPGPLRHRNFRLLVTGSAVSSFGNAITPIALAFAVLDLGGSATDLGLVVAAFAGAEVVTTLLGGVLGDRVSRKLMMEGSSAASAVAQAGMATTLITGAATIPLLTVLGMVTGVLSALNQPSSQAMTRLVVPPEELPRAVAVRPLAQQLGMVAGSVAGGALVAVTGAGWAIMVDAATFAFAALCFSRLRVAHTRPDGPRGSMLSELGEGAREVLRHTWLWLLIGQALVYHLFYGGAQGVLGPVVVGDGIGRSAWGAALGAMMAGFVAGGLICLRWQPRRALFAGAIMLTLTCLFPLAMALSDQAAVILAGAFLHGLGLSVFSVFWDLSIQQNIPEDKLSRVYSFDIVGSFVARPLGLALTGPVAEAVGFRNWLLVVAVVLFVVEVAALFSRDVRHLEIAGLHSDDPAL</sequence>
<feature type="transmembrane region" description="Helical" evidence="6">
    <location>
        <begin position="96"/>
        <end position="125"/>
    </location>
</feature>
<feature type="transmembrane region" description="Helical" evidence="6">
    <location>
        <begin position="259"/>
        <end position="280"/>
    </location>
</feature>
<organism evidence="8 9">
    <name type="scientific">Nocardioides panacihumi</name>
    <dbReference type="NCBI Taxonomy" id="400774"/>
    <lineage>
        <taxon>Bacteria</taxon>
        <taxon>Bacillati</taxon>
        <taxon>Actinomycetota</taxon>
        <taxon>Actinomycetes</taxon>
        <taxon>Propionibacteriales</taxon>
        <taxon>Nocardioidaceae</taxon>
        <taxon>Nocardioides</taxon>
    </lineage>
</organism>
<dbReference type="EMBL" id="BAAAPB010000002">
    <property type="protein sequence ID" value="GAA1966296.1"/>
    <property type="molecule type" value="Genomic_DNA"/>
</dbReference>
<dbReference type="InterPro" id="IPR036259">
    <property type="entry name" value="MFS_trans_sf"/>
</dbReference>
<dbReference type="InterPro" id="IPR020846">
    <property type="entry name" value="MFS_dom"/>
</dbReference>
<dbReference type="RefSeq" id="WP_344045732.1">
    <property type="nucleotide sequence ID" value="NZ_BAAAPB010000002.1"/>
</dbReference>
<dbReference type="InterPro" id="IPR011701">
    <property type="entry name" value="MFS"/>
</dbReference>
<keyword evidence="4 6" id="KW-1133">Transmembrane helix</keyword>
<reference evidence="9" key="1">
    <citation type="journal article" date="2019" name="Int. J. Syst. Evol. Microbiol.">
        <title>The Global Catalogue of Microorganisms (GCM) 10K type strain sequencing project: providing services to taxonomists for standard genome sequencing and annotation.</title>
        <authorList>
            <consortium name="The Broad Institute Genomics Platform"/>
            <consortium name="The Broad Institute Genome Sequencing Center for Infectious Disease"/>
            <person name="Wu L."/>
            <person name="Ma J."/>
        </authorList>
    </citation>
    <scope>NUCLEOTIDE SEQUENCE [LARGE SCALE GENOMIC DNA]</scope>
    <source>
        <strain evidence="9">JCM 15309</strain>
    </source>
</reference>
<evidence type="ECO:0000256" key="4">
    <source>
        <dbReference type="ARBA" id="ARBA00022989"/>
    </source>
</evidence>
<dbReference type="Proteomes" id="UP001500571">
    <property type="component" value="Unassembled WGS sequence"/>
</dbReference>
<evidence type="ECO:0000313" key="8">
    <source>
        <dbReference type="EMBL" id="GAA1966296.1"/>
    </source>
</evidence>
<evidence type="ECO:0000313" key="9">
    <source>
        <dbReference type="Proteomes" id="UP001500571"/>
    </source>
</evidence>
<proteinExistence type="predicted"/>
<keyword evidence="2" id="KW-1003">Cell membrane</keyword>
<dbReference type="Gene3D" id="1.20.1250.20">
    <property type="entry name" value="MFS general substrate transporter like domains"/>
    <property type="match status" value="1"/>
</dbReference>
<feature type="transmembrane region" description="Helical" evidence="6">
    <location>
        <begin position="379"/>
        <end position="396"/>
    </location>
</feature>
<comment type="subcellular location">
    <subcellularLocation>
        <location evidence="1">Cell membrane</location>
        <topology evidence="1">Multi-pass membrane protein</topology>
    </subcellularLocation>
</comment>
<feature type="domain" description="Major facilitator superfamily (MFS) profile" evidence="7">
    <location>
        <begin position="17"/>
        <end position="401"/>
    </location>
</feature>
<evidence type="ECO:0000256" key="3">
    <source>
        <dbReference type="ARBA" id="ARBA00022692"/>
    </source>
</evidence>
<feature type="transmembrane region" description="Helical" evidence="6">
    <location>
        <begin position="167"/>
        <end position="192"/>
    </location>
</feature>
<dbReference type="PROSITE" id="PS50850">
    <property type="entry name" value="MFS"/>
    <property type="match status" value="1"/>
</dbReference>
<keyword evidence="3 6" id="KW-0812">Transmembrane</keyword>
<comment type="caution">
    <text evidence="8">The sequence shown here is derived from an EMBL/GenBank/DDBJ whole genome shotgun (WGS) entry which is preliminary data.</text>
</comment>